<dbReference type="Proteomes" id="UP000177263">
    <property type="component" value="Unassembled WGS sequence"/>
</dbReference>
<organism evidence="2 3">
    <name type="scientific">Candidatus Woesebacteria bacterium RIFCSPHIGHO2_01_FULL_41_10</name>
    <dbReference type="NCBI Taxonomy" id="1802500"/>
    <lineage>
        <taxon>Bacteria</taxon>
        <taxon>Candidatus Woeseibacteriota</taxon>
    </lineage>
</organism>
<keyword evidence="1" id="KW-0472">Membrane</keyword>
<dbReference type="EMBL" id="MGGM01000006">
    <property type="protein sequence ID" value="OGM29995.1"/>
    <property type="molecule type" value="Genomic_DNA"/>
</dbReference>
<sequence length="160" mass="17896">MAPYPIILLLTVLVSPLILFLASKQGKKVKSSLRLVFLVILVIQILLGFLNWENLQGAGRTGLELTISYPQSLLWLFFVIIASQIVLLLLNTRLTRLVITILNFINTVILFMGLIGLSNILGFQTVSLANIMAVFLVLVGNIVSLMLINKDRALLRKYFK</sequence>
<proteinExistence type="predicted"/>
<evidence type="ECO:0000313" key="3">
    <source>
        <dbReference type="Proteomes" id="UP000177263"/>
    </source>
</evidence>
<feature type="transmembrane region" description="Helical" evidence="1">
    <location>
        <begin position="6"/>
        <end position="23"/>
    </location>
</feature>
<accession>A0A1F7YU07</accession>
<gene>
    <name evidence="2" type="ORF">A2801_00555</name>
</gene>
<evidence type="ECO:0000256" key="1">
    <source>
        <dbReference type="SAM" id="Phobius"/>
    </source>
</evidence>
<comment type="caution">
    <text evidence="2">The sequence shown here is derived from an EMBL/GenBank/DDBJ whole genome shotgun (WGS) entry which is preliminary data.</text>
</comment>
<dbReference type="AlphaFoldDB" id="A0A1F7YU07"/>
<protein>
    <submittedName>
        <fullName evidence="2">Uncharacterized protein</fullName>
    </submittedName>
</protein>
<name>A0A1F7YU07_9BACT</name>
<feature type="transmembrane region" description="Helical" evidence="1">
    <location>
        <begin position="72"/>
        <end position="90"/>
    </location>
</feature>
<feature type="transmembrane region" description="Helical" evidence="1">
    <location>
        <begin position="127"/>
        <end position="148"/>
    </location>
</feature>
<feature type="transmembrane region" description="Helical" evidence="1">
    <location>
        <begin position="35"/>
        <end position="52"/>
    </location>
</feature>
<keyword evidence="1" id="KW-1133">Transmembrane helix</keyword>
<keyword evidence="1" id="KW-0812">Transmembrane</keyword>
<feature type="transmembrane region" description="Helical" evidence="1">
    <location>
        <begin position="97"/>
        <end position="121"/>
    </location>
</feature>
<dbReference type="STRING" id="1802500.A2801_00555"/>
<reference evidence="2 3" key="1">
    <citation type="journal article" date="2016" name="Nat. Commun.">
        <title>Thousands of microbial genomes shed light on interconnected biogeochemical processes in an aquifer system.</title>
        <authorList>
            <person name="Anantharaman K."/>
            <person name="Brown C.T."/>
            <person name="Hug L.A."/>
            <person name="Sharon I."/>
            <person name="Castelle C.J."/>
            <person name="Probst A.J."/>
            <person name="Thomas B.C."/>
            <person name="Singh A."/>
            <person name="Wilkins M.J."/>
            <person name="Karaoz U."/>
            <person name="Brodie E.L."/>
            <person name="Williams K.H."/>
            <person name="Hubbard S.S."/>
            <person name="Banfield J.F."/>
        </authorList>
    </citation>
    <scope>NUCLEOTIDE SEQUENCE [LARGE SCALE GENOMIC DNA]</scope>
</reference>
<evidence type="ECO:0000313" key="2">
    <source>
        <dbReference type="EMBL" id="OGM29995.1"/>
    </source>
</evidence>